<feature type="region of interest" description="Disordered" evidence="1">
    <location>
        <begin position="93"/>
        <end position="125"/>
    </location>
</feature>
<dbReference type="AlphaFoldDB" id="A0A9P7A8N3"/>
<evidence type="ECO:0000256" key="2">
    <source>
        <dbReference type="SAM" id="SignalP"/>
    </source>
</evidence>
<name>A0A9P7A8N3_9AGAM</name>
<dbReference type="EMBL" id="JABBWE010000140">
    <property type="protein sequence ID" value="KAG1784534.1"/>
    <property type="molecule type" value="Genomic_DNA"/>
</dbReference>
<dbReference type="Proteomes" id="UP000719766">
    <property type="component" value="Unassembled WGS sequence"/>
</dbReference>
<keyword evidence="2" id="KW-0732">Signal</keyword>
<sequence length="125" mass="14653">MLWSRVFSSCQRFSLFSHLLLAPSLCLNRLLVMSEDHGPDLPLEAREATVPESSRRPRSRVKHTIRKFAKGVIRKLSKFFKYSRSRVPAIQNVDLQDTSSNQNIERRPEHARYTSFHRRQPSHHS</sequence>
<reference evidence="3" key="1">
    <citation type="journal article" date="2020" name="New Phytol.">
        <title>Comparative genomics reveals dynamic genome evolution in host specialist ectomycorrhizal fungi.</title>
        <authorList>
            <person name="Lofgren L.A."/>
            <person name="Nguyen N.H."/>
            <person name="Vilgalys R."/>
            <person name="Ruytinx J."/>
            <person name="Liao H.L."/>
            <person name="Branco S."/>
            <person name="Kuo A."/>
            <person name="LaButti K."/>
            <person name="Lipzen A."/>
            <person name="Andreopoulos W."/>
            <person name="Pangilinan J."/>
            <person name="Riley R."/>
            <person name="Hundley H."/>
            <person name="Na H."/>
            <person name="Barry K."/>
            <person name="Grigoriev I.V."/>
            <person name="Stajich J.E."/>
            <person name="Kennedy P.G."/>
        </authorList>
    </citation>
    <scope>NUCLEOTIDE SEQUENCE</scope>
    <source>
        <strain evidence="3">S12</strain>
    </source>
</reference>
<evidence type="ECO:0000313" key="4">
    <source>
        <dbReference type="Proteomes" id="UP000719766"/>
    </source>
</evidence>
<feature type="compositionally biased region" description="Polar residues" evidence="1">
    <location>
        <begin position="93"/>
        <end position="103"/>
    </location>
</feature>
<protein>
    <submittedName>
        <fullName evidence="3">Uncharacterized protein</fullName>
    </submittedName>
</protein>
<dbReference type="OrthoDB" id="2660316at2759"/>
<organism evidence="3 4">
    <name type="scientific">Suillus plorans</name>
    <dbReference type="NCBI Taxonomy" id="116603"/>
    <lineage>
        <taxon>Eukaryota</taxon>
        <taxon>Fungi</taxon>
        <taxon>Dikarya</taxon>
        <taxon>Basidiomycota</taxon>
        <taxon>Agaricomycotina</taxon>
        <taxon>Agaricomycetes</taxon>
        <taxon>Agaricomycetidae</taxon>
        <taxon>Boletales</taxon>
        <taxon>Suillineae</taxon>
        <taxon>Suillaceae</taxon>
        <taxon>Suillus</taxon>
    </lineage>
</organism>
<keyword evidence="4" id="KW-1185">Reference proteome</keyword>
<accession>A0A9P7A8N3</accession>
<feature type="compositionally biased region" description="Basic residues" evidence="1">
    <location>
        <begin position="115"/>
        <end position="125"/>
    </location>
</feature>
<dbReference type="GeneID" id="64594819"/>
<evidence type="ECO:0000256" key="1">
    <source>
        <dbReference type="SAM" id="MobiDB-lite"/>
    </source>
</evidence>
<gene>
    <name evidence="3" type="ORF">HD556DRAFT_1315009</name>
</gene>
<evidence type="ECO:0000313" key="3">
    <source>
        <dbReference type="EMBL" id="KAG1784534.1"/>
    </source>
</evidence>
<feature type="signal peptide" evidence="2">
    <location>
        <begin position="1"/>
        <end position="26"/>
    </location>
</feature>
<feature type="chain" id="PRO_5040270304" evidence="2">
    <location>
        <begin position="27"/>
        <end position="125"/>
    </location>
</feature>
<dbReference type="RefSeq" id="XP_041152019.1">
    <property type="nucleotide sequence ID" value="XM_041301055.1"/>
</dbReference>
<proteinExistence type="predicted"/>
<comment type="caution">
    <text evidence="3">The sequence shown here is derived from an EMBL/GenBank/DDBJ whole genome shotgun (WGS) entry which is preliminary data.</text>
</comment>